<keyword evidence="3" id="KW-1185">Reference proteome</keyword>
<dbReference type="EMBL" id="BMRP01000012">
    <property type="protein sequence ID" value="GGU68258.1"/>
    <property type="molecule type" value="Genomic_DNA"/>
</dbReference>
<sequence length="56" mass="6087">MIVKYERYTPSNRVGAPAIYAIDGTCRASRCDNALIVTTSSFSPDTLRPELGPHAC</sequence>
<dbReference type="InterPro" id="IPR007560">
    <property type="entry name" value="Restrct_endonuc_IV_Mrr"/>
</dbReference>
<evidence type="ECO:0000259" key="1">
    <source>
        <dbReference type="Pfam" id="PF04471"/>
    </source>
</evidence>
<protein>
    <recommendedName>
        <fullName evidence="1">Restriction endonuclease type IV Mrr domain-containing protein</fullName>
    </recommendedName>
</protein>
<dbReference type="Pfam" id="PF04471">
    <property type="entry name" value="Mrr_cat"/>
    <property type="match status" value="1"/>
</dbReference>
<reference evidence="3" key="1">
    <citation type="journal article" date="2019" name="Int. J. Syst. Evol. Microbiol.">
        <title>The Global Catalogue of Microorganisms (GCM) 10K type strain sequencing project: providing services to taxonomists for standard genome sequencing and annotation.</title>
        <authorList>
            <consortium name="The Broad Institute Genomics Platform"/>
            <consortium name="The Broad Institute Genome Sequencing Center for Infectious Disease"/>
            <person name="Wu L."/>
            <person name="Ma J."/>
        </authorList>
    </citation>
    <scope>NUCLEOTIDE SEQUENCE [LARGE SCALE GENOMIC DNA]</scope>
    <source>
        <strain evidence="3">JCM 3399</strain>
    </source>
</reference>
<dbReference type="Proteomes" id="UP000654471">
    <property type="component" value="Unassembled WGS sequence"/>
</dbReference>
<feature type="domain" description="Restriction endonuclease type IV Mrr" evidence="1">
    <location>
        <begin position="2"/>
        <end position="45"/>
    </location>
</feature>
<evidence type="ECO:0000313" key="3">
    <source>
        <dbReference type="Proteomes" id="UP000654471"/>
    </source>
</evidence>
<comment type="caution">
    <text evidence="2">The sequence shown here is derived from an EMBL/GenBank/DDBJ whole genome shotgun (WGS) entry which is preliminary data.</text>
</comment>
<proteinExistence type="predicted"/>
<gene>
    <name evidence="2" type="ORF">GCM10010211_36930</name>
</gene>
<evidence type="ECO:0000313" key="2">
    <source>
        <dbReference type="EMBL" id="GGU68258.1"/>
    </source>
</evidence>
<name>A0ABQ2V5J3_9ACTN</name>
<organism evidence="2 3">
    <name type="scientific">Streptomyces albospinus</name>
    <dbReference type="NCBI Taxonomy" id="285515"/>
    <lineage>
        <taxon>Bacteria</taxon>
        <taxon>Bacillati</taxon>
        <taxon>Actinomycetota</taxon>
        <taxon>Actinomycetes</taxon>
        <taxon>Kitasatosporales</taxon>
        <taxon>Streptomycetaceae</taxon>
        <taxon>Streptomyces</taxon>
    </lineage>
</organism>
<accession>A0ABQ2V5J3</accession>